<dbReference type="AlphaFoldDB" id="A0AAP0N4L6"/>
<accession>A0AAP0N4L6</accession>
<sequence>MLQRSINLIFVENQTGGNSLNGRMKPLRMLFSPVSSHSEWTNVDSSRDTLFFEGAAPLSESRKRSLALTRVLLALFSAMTPNNWIAFKFTYKWFTPWGEVPVRADVSIYWLLH</sequence>
<protein>
    <submittedName>
        <fullName evidence="1">Uncharacterized protein</fullName>
    </submittedName>
</protein>
<dbReference type="EMBL" id="JBCGBO010000001">
    <property type="protein sequence ID" value="KAK9229534.1"/>
    <property type="molecule type" value="Genomic_DNA"/>
</dbReference>
<gene>
    <name evidence="1" type="ORF">WN944_022497</name>
</gene>
<dbReference type="Proteomes" id="UP001428341">
    <property type="component" value="Unassembled WGS sequence"/>
</dbReference>
<organism evidence="1 2">
    <name type="scientific">Citrus x changshan-huyou</name>
    <dbReference type="NCBI Taxonomy" id="2935761"/>
    <lineage>
        <taxon>Eukaryota</taxon>
        <taxon>Viridiplantae</taxon>
        <taxon>Streptophyta</taxon>
        <taxon>Embryophyta</taxon>
        <taxon>Tracheophyta</taxon>
        <taxon>Spermatophyta</taxon>
        <taxon>Magnoliopsida</taxon>
        <taxon>eudicotyledons</taxon>
        <taxon>Gunneridae</taxon>
        <taxon>Pentapetalae</taxon>
        <taxon>rosids</taxon>
        <taxon>malvids</taxon>
        <taxon>Sapindales</taxon>
        <taxon>Rutaceae</taxon>
        <taxon>Aurantioideae</taxon>
        <taxon>Citrus</taxon>
    </lineage>
</organism>
<reference evidence="1 2" key="1">
    <citation type="submission" date="2024-05" db="EMBL/GenBank/DDBJ databases">
        <title>Haplotype-resolved chromosome-level genome assembly of Huyou (Citrus changshanensis).</title>
        <authorList>
            <person name="Miao C."/>
            <person name="Chen W."/>
            <person name="Wu Y."/>
            <person name="Wang L."/>
            <person name="Zhao S."/>
            <person name="Grierson D."/>
            <person name="Xu C."/>
            <person name="Chen K."/>
        </authorList>
    </citation>
    <scope>NUCLEOTIDE SEQUENCE [LARGE SCALE GENOMIC DNA]</scope>
    <source>
        <strain evidence="1">01-14</strain>
        <tissue evidence="1">Leaf</tissue>
    </source>
</reference>
<comment type="caution">
    <text evidence="1">The sequence shown here is derived from an EMBL/GenBank/DDBJ whole genome shotgun (WGS) entry which is preliminary data.</text>
</comment>
<keyword evidence="2" id="KW-1185">Reference proteome</keyword>
<name>A0AAP0N4L6_9ROSI</name>
<proteinExistence type="predicted"/>
<evidence type="ECO:0000313" key="2">
    <source>
        <dbReference type="Proteomes" id="UP001428341"/>
    </source>
</evidence>
<evidence type="ECO:0000313" key="1">
    <source>
        <dbReference type="EMBL" id="KAK9229534.1"/>
    </source>
</evidence>